<accession>A0ABR5ZJH9</accession>
<sequence length="195" mass="22945">MTLEEVDQNTTWITSQRNNKNNFGYSMSIAEKKERKEAYLDALRISPVSKDELKSLHIVNDNVLDKWLYVSDRYPTFRACWELWMFQRRRRLLISRKLHILINRSITRVRESLKNKKGTENRGLRYPELLTKKQERASSLYLVKNELVSVKDASKQLGFPKSSLYAKIKKMGIQPGDDISNLKPDKRGRKRNATN</sequence>
<evidence type="ECO:0000256" key="1">
    <source>
        <dbReference type="SAM" id="MobiDB-lite"/>
    </source>
</evidence>
<proteinExistence type="predicted"/>
<protein>
    <recommendedName>
        <fullName evidence="4">DNA binding HTH domain-containing protein</fullName>
    </recommendedName>
</protein>
<feature type="region of interest" description="Disordered" evidence="1">
    <location>
        <begin position="174"/>
        <end position="195"/>
    </location>
</feature>
<reference evidence="2 3" key="1">
    <citation type="submission" date="2020-07" db="EMBL/GenBank/DDBJ databases">
        <title>Characterization of Pectobacterium aroidearum strains causing soft rot on Amorphophallus konjac.</title>
        <authorList>
            <person name="Xie H."/>
        </authorList>
    </citation>
    <scope>NUCLEOTIDE SEQUENCE [LARGE SCALE GENOMIC DNA]</scope>
    <source>
        <strain evidence="2 3">MY10</strain>
    </source>
</reference>
<organism evidence="2 3">
    <name type="scientific">Pectobacterium aroidearum</name>
    <dbReference type="NCBI Taxonomy" id="1201031"/>
    <lineage>
        <taxon>Bacteria</taxon>
        <taxon>Pseudomonadati</taxon>
        <taxon>Pseudomonadota</taxon>
        <taxon>Gammaproteobacteria</taxon>
        <taxon>Enterobacterales</taxon>
        <taxon>Pectobacteriaceae</taxon>
        <taxon>Pectobacterium</taxon>
    </lineage>
</organism>
<dbReference type="Proteomes" id="UP000530038">
    <property type="component" value="Unassembled WGS sequence"/>
</dbReference>
<dbReference type="RefSeq" id="WP_181838326.1">
    <property type="nucleotide sequence ID" value="NZ_JACERK010000017.1"/>
</dbReference>
<evidence type="ECO:0000313" key="2">
    <source>
        <dbReference type="EMBL" id="MBA5234747.1"/>
    </source>
</evidence>
<evidence type="ECO:0000313" key="3">
    <source>
        <dbReference type="Proteomes" id="UP000530038"/>
    </source>
</evidence>
<feature type="compositionally biased region" description="Basic residues" evidence="1">
    <location>
        <begin position="186"/>
        <end position="195"/>
    </location>
</feature>
<keyword evidence="3" id="KW-1185">Reference proteome</keyword>
<evidence type="ECO:0008006" key="4">
    <source>
        <dbReference type="Google" id="ProtNLM"/>
    </source>
</evidence>
<comment type="caution">
    <text evidence="2">The sequence shown here is derived from an EMBL/GenBank/DDBJ whole genome shotgun (WGS) entry which is preliminary data.</text>
</comment>
<dbReference type="EMBL" id="JACERK010000017">
    <property type="protein sequence ID" value="MBA5234747.1"/>
    <property type="molecule type" value="Genomic_DNA"/>
</dbReference>
<name>A0ABR5ZJH9_9GAMM</name>
<gene>
    <name evidence="2" type="ORF">H2Y56_21950</name>
</gene>